<dbReference type="InterPro" id="IPR018060">
    <property type="entry name" value="HTH_AraC"/>
</dbReference>
<feature type="transmembrane region" description="Helical" evidence="4">
    <location>
        <begin position="224"/>
        <end position="242"/>
    </location>
</feature>
<evidence type="ECO:0000256" key="4">
    <source>
        <dbReference type="SAM" id="Phobius"/>
    </source>
</evidence>
<dbReference type="Pfam" id="PF12833">
    <property type="entry name" value="HTH_18"/>
    <property type="match status" value="1"/>
</dbReference>
<protein>
    <submittedName>
        <fullName evidence="6">AraC family transcriptional regulator</fullName>
    </submittedName>
</protein>
<dbReference type="GO" id="GO:0003700">
    <property type="term" value="F:DNA-binding transcription factor activity"/>
    <property type="evidence" value="ECO:0007669"/>
    <property type="project" value="InterPro"/>
</dbReference>
<keyword evidence="4" id="KW-1133">Transmembrane helix</keyword>
<keyword evidence="3" id="KW-0804">Transcription</keyword>
<keyword evidence="4" id="KW-0472">Membrane</keyword>
<dbReference type="PROSITE" id="PS01124">
    <property type="entry name" value="HTH_ARAC_FAMILY_2"/>
    <property type="match status" value="1"/>
</dbReference>
<dbReference type="OrthoDB" id="5492415at2"/>
<dbReference type="Proteomes" id="UP000291981">
    <property type="component" value="Unassembled WGS sequence"/>
</dbReference>
<dbReference type="InterPro" id="IPR018062">
    <property type="entry name" value="HTH_AraC-typ_CS"/>
</dbReference>
<evidence type="ECO:0000313" key="6">
    <source>
        <dbReference type="EMBL" id="TAI48529.1"/>
    </source>
</evidence>
<feature type="domain" description="HTH araC/xylS-type" evidence="5">
    <location>
        <begin position="277"/>
        <end position="373"/>
    </location>
</feature>
<dbReference type="AlphaFoldDB" id="A0A4Q8QJ85"/>
<keyword evidence="2" id="KW-0238">DNA-binding</keyword>
<name>A0A4Q8QJ85_9FLAO</name>
<feature type="transmembrane region" description="Helical" evidence="4">
    <location>
        <begin position="146"/>
        <end position="167"/>
    </location>
</feature>
<proteinExistence type="predicted"/>
<feature type="transmembrane region" description="Helical" evidence="4">
    <location>
        <begin position="36"/>
        <end position="55"/>
    </location>
</feature>
<feature type="transmembrane region" description="Helical" evidence="4">
    <location>
        <begin position="188"/>
        <end position="212"/>
    </location>
</feature>
<feature type="transmembrane region" description="Helical" evidence="4">
    <location>
        <begin position="67"/>
        <end position="85"/>
    </location>
</feature>
<evidence type="ECO:0000256" key="3">
    <source>
        <dbReference type="ARBA" id="ARBA00023163"/>
    </source>
</evidence>
<keyword evidence="1" id="KW-0805">Transcription regulation</keyword>
<dbReference type="RefSeq" id="WP_130608722.1">
    <property type="nucleotide sequence ID" value="NZ_SGIU01000001.1"/>
</dbReference>
<comment type="caution">
    <text evidence="6">The sequence shown here is derived from an EMBL/GenBank/DDBJ whole genome shotgun (WGS) entry which is preliminary data.</text>
</comment>
<organism evidence="6 7">
    <name type="scientific">Flagellimonas allohymeniacidonis</name>
    <dbReference type="NCBI Taxonomy" id="2517819"/>
    <lineage>
        <taxon>Bacteria</taxon>
        <taxon>Pseudomonadati</taxon>
        <taxon>Bacteroidota</taxon>
        <taxon>Flavobacteriia</taxon>
        <taxon>Flavobacteriales</taxon>
        <taxon>Flavobacteriaceae</taxon>
        <taxon>Flagellimonas</taxon>
    </lineage>
</organism>
<dbReference type="GO" id="GO:0043565">
    <property type="term" value="F:sequence-specific DNA binding"/>
    <property type="evidence" value="ECO:0007669"/>
    <property type="project" value="InterPro"/>
</dbReference>
<dbReference type="PANTHER" id="PTHR43280:SF29">
    <property type="entry name" value="ARAC-FAMILY TRANSCRIPTIONAL REGULATOR"/>
    <property type="match status" value="1"/>
</dbReference>
<dbReference type="Gene3D" id="1.10.10.60">
    <property type="entry name" value="Homeodomain-like"/>
    <property type="match status" value="2"/>
</dbReference>
<evidence type="ECO:0000256" key="2">
    <source>
        <dbReference type="ARBA" id="ARBA00023125"/>
    </source>
</evidence>
<dbReference type="PANTHER" id="PTHR43280">
    <property type="entry name" value="ARAC-FAMILY TRANSCRIPTIONAL REGULATOR"/>
    <property type="match status" value="1"/>
</dbReference>
<gene>
    <name evidence="6" type="ORF">EW142_01625</name>
</gene>
<evidence type="ECO:0000259" key="5">
    <source>
        <dbReference type="PROSITE" id="PS01124"/>
    </source>
</evidence>
<evidence type="ECO:0000256" key="1">
    <source>
        <dbReference type="ARBA" id="ARBA00023015"/>
    </source>
</evidence>
<feature type="transmembrane region" description="Helical" evidence="4">
    <location>
        <begin position="6"/>
        <end position="24"/>
    </location>
</feature>
<dbReference type="PROSITE" id="PS00041">
    <property type="entry name" value="HTH_ARAC_FAMILY_1"/>
    <property type="match status" value="1"/>
</dbReference>
<reference evidence="6 7" key="1">
    <citation type="submission" date="2019-02" db="EMBL/GenBank/DDBJ databases">
        <title>Draft genome sequence of Muricauda sp. 176CP4-71.</title>
        <authorList>
            <person name="Park J.-S."/>
        </authorList>
    </citation>
    <scope>NUCLEOTIDE SEQUENCE [LARGE SCALE GENOMIC DNA]</scope>
    <source>
        <strain evidence="6 7">176CP4-71</strain>
    </source>
</reference>
<dbReference type="InterPro" id="IPR009057">
    <property type="entry name" value="Homeodomain-like_sf"/>
</dbReference>
<evidence type="ECO:0000313" key="7">
    <source>
        <dbReference type="Proteomes" id="UP000291981"/>
    </source>
</evidence>
<dbReference type="SUPFAM" id="SSF46689">
    <property type="entry name" value="Homeodomain-like"/>
    <property type="match status" value="1"/>
</dbReference>
<dbReference type="EMBL" id="SGIU01000001">
    <property type="protein sequence ID" value="TAI48529.1"/>
    <property type="molecule type" value="Genomic_DNA"/>
</dbReference>
<feature type="transmembrane region" description="Helical" evidence="4">
    <location>
        <begin position="97"/>
        <end position="117"/>
    </location>
</feature>
<keyword evidence="4" id="KW-0812">Transmembrane</keyword>
<dbReference type="SMART" id="SM00342">
    <property type="entry name" value="HTH_ARAC"/>
    <property type="match status" value="1"/>
</dbReference>
<keyword evidence="7" id="KW-1185">Reference proteome</keyword>
<accession>A0A4Q8QJ85</accession>
<sequence length="376" mass="44602">MIDIWSIAIIVFAVQGLFVLFSLLTSAKRRTKKEGLFLILIVIVLLWYLIEFLFVRNKINVGLNIFYGTRYGSWLVLGPLAYYYFKSITEHEWRFSSRNWVHFLPFALCVLFIPLILENTINDRQVHYGMLSVFDHREKVIAPIQYFYSVIFIAQFLHLGTYLYSSLKLVTHYKSLLKTAYAQIHKKVNWLSAFLIVFIFILVFTSLFLFILFKTDIYRRHLDYLYVMPIGLLFYMIGFYLIDVNWETVDKKMVKYANSSLDKEKLESYIIKLDGLMIDEQVYMNPEIRLKDLAGKMDISTHHLSQIINENYESSFFDFINKHRIKMAKKRIAENPSRLLIDIAFECGFNNKTSFVNAFKKFEKMTPSKFRDTHFS</sequence>